<feature type="domain" description="Carboxymuconolactone decarboxylase-like" evidence="2">
    <location>
        <begin position="192"/>
        <end position="270"/>
    </location>
</feature>
<dbReference type="Pfam" id="PF02627">
    <property type="entry name" value="CMD"/>
    <property type="match status" value="2"/>
</dbReference>
<dbReference type="STRING" id="626940.BHW43_04500"/>
<feature type="signal peptide" evidence="1">
    <location>
        <begin position="1"/>
        <end position="26"/>
    </location>
</feature>
<dbReference type="InterPro" id="IPR052512">
    <property type="entry name" value="4CMD/NDH-1_regulator"/>
</dbReference>
<dbReference type="Proteomes" id="UP000186777">
    <property type="component" value="Unassembled WGS sequence"/>
</dbReference>
<sequence>MKDISKIILTAFLSCTLLLGGTTAMAQTRETAANTAAQSLFTKNDPTDIKNEPELSAISKRFIYNDINKQIKLNTAKQELLTLVVLTANNTPEDIPAHVEGALRAGATPEQIHESIFHCTPYVGLPKVKAALERVGQVMEMLKIKPCAPAGTTTDQTRHEAGLAVQRAIFGAENIDKMNASAPADQKHINDYLSANCFGDYYTRKVLDVKERELITFTAIVTLGGCEPQAKAHAAANISVGNSRQDLLDALTIALPYIGYPRTLNGLSCVNAIAPSK</sequence>
<evidence type="ECO:0000259" key="2">
    <source>
        <dbReference type="Pfam" id="PF02627"/>
    </source>
</evidence>
<dbReference type="EMBL" id="MNTG01000025">
    <property type="protein sequence ID" value="OLA38112.1"/>
    <property type="molecule type" value="Genomic_DNA"/>
</dbReference>
<organism evidence="3 4">
    <name type="scientific">Phascolarctobacterium succinatutens</name>
    <dbReference type="NCBI Taxonomy" id="626940"/>
    <lineage>
        <taxon>Bacteria</taxon>
        <taxon>Bacillati</taxon>
        <taxon>Bacillota</taxon>
        <taxon>Negativicutes</taxon>
        <taxon>Acidaminococcales</taxon>
        <taxon>Acidaminococcaceae</taxon>
        <taxon>Phascolarctobacterium</taxon>
    </lineage>
</organism>
<dbReference type="PANTHER" id="PTHR33570">
    <property type="entry name" value="4-CARBOXYMUCONOLACTONE DECARBOXYLASE FAMILY PROTEIN"/>
    <property type="match status" value="1"/>
</dbReference>
<protein>
    <submittedName>
        <fullName evidence="3">4-carboxymuconolactone decarboxylase</fullName>
    </submittedName>
</protein>
<proteinExistence type="predicted"/>
<dbReference type="PANTHER" id="PTHR33570:SF2">
    <property type="entry name" value="CARBOXYMUCONOLACTONE DECARBOXYLASE-LIKE DOMAIN-CONTAINING PROTEIN"/>
    <property type="match status" value="1"/>
</dbReference>
<dbReference type="InterPro" id="IPR003779">
    <property type="entry name" value="CMD-like"/>
</dbReference>
<feature type="chain" id="PRO_5013271061" evidence="1">
    <location>
        <begin position="27"/>
        <end position="277"/>
    </location>
</feature>
<comment type="caution">
    <text evidence="3">The sequence shown here is derived from an EMBL/GenBank/DDBJ whole genome shotgun (WGS) entry which is preliminary data.</text>
</comment>
<dbReference type="SUPFAM" id="SSF69118">
    <property type="entry name" value="AhpD-like"/>
    <property type="match status" value="1"/>
</dbReference>
<name>A0A1Q6R6X1_9FIRM</name>
<reference evidence="3 4" key="1">
    <citation type="journal article" date="2016" name="Nat. Biotechnol.">
        <title>Measurement of bacterial replication rates in microbial communities.</title>
        <authorList>
            <person name="Brown C.T."/>
            <person name="Olm M.R."/>
            <person name="Thomas B.C."/>
            <person name="Banfield J.F."/>
        </authorList>
    </citation>
    <scope>NUCLEOTIDE SEQUENCE [LARGE SCALE GENOMIC DNA]</scope>
    <source>
        <strain evidence="3">46_33</strain>
    </source>
</reference>
<keyword evidence="1" id="KW-0732">Signal</keyword>
<gene>
    <name evidence="3" type="ORF">BHW43_04500</name>
</gene>
<dbReference type="GO" id="GO:0051920">
    <property type="term" value="F:peroxiredoxin activity"/>
    <property type="evidence" value="ECO:0007669"/>
    <property type="project" value="InterPro"/>
</dbReference>
<evidence type="ECO:0000313" key="4">
    <source>
        <dbReference type="Proteomes" id="UP000186777"/>
    </source>
</evidence>
<dbReference type="Gene3D" id="1.20.1290.10">
    <property type="entry name" value="AhpD-like"/>
    <property type="match status" value="1"/>
</dbReference>
<feature type="domain" description="Carboxymuconolactone decarboxylase-like" evidence="2">
    <location>
        <begin position="70"/>
        <end position="133"/>
    </location>
</feature>
<accession>A0A1Q6R6X1</accession>
<evidence type="ECO:0000313" key="3">
    <source>
        <dbReference type="EMBL" id="OLA38112.1"/>
    </source>
</evidence>
<dbReference type="AlphaFoldDB" id="A0A1Q6R6X1"/>
<dbReference type="InterPro" id="IPR029032">
    <property type="entry name" value="AhpD-like"/>
</dbReference>
<evidence type="ECO:0000256" key="1">
    <source>
        <dbReference type="SAM" id="SignalP"/>
    </source>
</evidence>